<sequence>MFISKEMCDEGSIRECEPTTLRLPFNSYHINLPLYILDMVRIFQDHPKYSNGIHEEHILEMLEKEPFACGDLESQVKTALLDLTAKGFIRFITNGYRTLGPIAKLSNARSTRHFNMTWQRIAELQKVNCPSLEAGSISSGLCTQRGANY</sequence>
<dbReference type="Proteomes" id="UP000515162">
    <property type="component" value="Chromosome 2R"/>
</dbReference>
<proteinExistence type="predicted"/>
<gene>
    <name evidence="2" type="primary">LOC117137289</name>
</gene>
<organism evidence="1 2">
    <name type="scientific">Drosophila mauritiana</name>
    <name type="common">Fruit fly</name>
    <dbReference type="NCBI Taxonomy" id="7226"/>
    <lineage>
        <taxon>Eukaryota</taxon>
        <taxon>Metazoa</taxon>
        <taxon>Ecdysozoa</taxon>
        <taxon>Arthropoda</taxon>
        <taxon>Hexapoda</taxon>
        <taxon>Insecta</taxon>
        <taxon>Pterygota</taxon>
        <taxon>Neoptera</taxon>
        <taxon>Endopterygota</taxon>
        <taxon>Diptera</taxon>
        <taxon>Brachycera</taxon>
        <taxon>Muscomorpha</taxon>
        <taxon>Ephydroidea</taxon>
        <taxon>Drosophilidae</taxon>
        <taxon>Drosophila</taxon>
        <taxon>Sophophora</taxon>
    </lineage>
</organism>
<dbReference type="RefSeq" id="XP_033154554.1">
    <property type="nucleotide sequence ID" value="XM_033298663.1"/>
</dbReference>
<accession>A0A6P8JP59</accession>
<evidence type="ECO:0000313" key="1">
    <source>
        <dbReference type="Proteomes" id="UP000515162"/>
    </source>
</evidence>
<dbReference type="AlphaFoldDB" id="A0A6P8JP59"/>
<protein>
    <submittedName>
        <fullName evidence="2">Uncharacterized protein LOC117137289</fullName>
    </submittedName>
</protein>
<evidence type="ECO:0000313" key="2">
    <source>
        <dbReference type="RefSeq" id="XP_033154554.1"/>
    </source>
</evidence>
<keyword evidence="1" id="KW-1185">Reference proteome</keyword>
<dbReference type="GeneID" id="117137289"/>
<name>A0A6P8JP59_DROMA</name>
<reference evidence="2" key="1">
    <citation type="submission" date="2025-08" db="UniProtKB">
        <authorList>
            <consortium name="RefSeq"/>
        </authorList>
    </citation>
    <scope>IDENTIFICATION</scope>
    <source>
        <strain evidence="2">Mau12</strain>
        <tissue evidence="2">Whole Body</tissue>
    </source>
</reference>